<feature type="compositionally biased region" description="Basic and acidic residues" evidence="1">
    <location>
        <begin position="304"/>
        <end position="313"/>
    </location>
</feature>
<keyword evidence="3" id="KW-1185">Reference proteome</keyword>
<dbReference type="AlphaFoldDB" id="A0A5B7DR95"/>
<reference evidence="2 3" key="1">
    <citation type="submission" date="2019-05" db="EMBL/GenBank/DDBJ databases">
        <title>Another draft genome of Portunus trituberculatus and its Hox gene families provides insights of decapod evolution.</title>
        <authorList>
            <person name="Jeong J.-H."/>
            <person name="Song I."/>
            <person name="Kim S."/>
            <person name="Choi T."/>
            <person name="Kim D."/>
            <person name="Ryu S."/>
            <person name="Kim W."/>
        </authorList>
    </citation>
    <scope>NUCLEOTIDE SEQUENCE [LARGE SCALE GENOMIC DNA]</scope>
    <source>
        <tissue evidence="2">Muscle</tissue>
    </source>
</reference>
<evidence type="ECO:0000313" key="3">
    <source>
        <dbReference type="Proteomes" id="UP000324222"/>
    </source>
</evidence>
<dbReference type="Proteomes" id="UP000324222">
    <property type="component" value="Unassembled WGS sequence"/>
</dbReference>
<evidence type="ECO:0000256" key="1">
    <source>
        <dbReference type="SAM" id="MobiDB-lite"/>
    </source>
</evidence>
<proteinExistence type="predicted"/>
<accession>A0A5B7DR95</accession>
<feature type="region of interest" description="Disordered" evidence="1">
    <location>
        <begin position="235"/>
        <end position="313"/>
    </location>
</feature>
<feature type="region of interest" description="Disordered" evidence="1">
    <location>
        <begin position="90"/>
        <end position="121"/>
    </location>
</feature>
<gene>
    <name evidence="2" type="ORF">E2C01_016646</name>
</gene>
<feature type="compositionally biased region" description="Basic residues" evidence="1">
    <location>
        <begin position="272"/>
        <end position="284"/>
    </location>
</feature>
<name>A0A5B7DR95_PORTR</name>
<dbReference type="EMBL" id="VSRR010001227">
    <property type="protein sequence ID" value="MPC23589.1"/>
    <property type="molecule type" value="Genomic_DNA"/>
</dbReference>
<organism evidence="2 3">
    <name type="scientific">Portunus trituberculatus</name>
    <name type="common">Swimming crab</name>
    <name type="synonym">Neptunus trituberculatus</name>
    <dbReference type="NCBI Taxonomy" id="210409"/>
    <lineage>
        <taxon>Eukaryota</taxon>
        <taxon>Metazoa</taxon>
        <taxon>Ecdysozoa</taxon>
        <taxon>Arthropoda</taxon>
        <taxon>Crustacea</taxon>
        <taxon>Multicrustacea</taxon>
        <taxon>Malacostraca</taxon>
        <taxon>Eumalacostraca</taxon>
        <taxon>Eucarida</taxon>
        <taxon>Decapoda</taxon>
        <taxon>Pleocyemata</taxon>
        <taxon>Brachyura</taxon>
        <taxon>Eubrachyura</taxon>
        <taxon>Portunoidea</taxon>
        <taxon>Portunidae</taxon>
        <taxon>Portuninae</taxon>
        <taxon>Portunus</taxon>
    </lineage>
</organism>
<comment type="caution">
    <text evidence="2">The sequence shown here is derived from an EMBL/GenBank/DDBJ whole genome shotgun (WGS) entry which is preliminary data.</text>
</comment>
<evidence type="ECO:0000313" key="2">
    <source>
        <dbReference type="EMBL" id="MPC23589.1"/>
    </source>
</evidence>
<protein>
    <submittedName>
        <fullName evidence="2">Uncharacterized protein</fullName>
    </submittedName>
</protein>
<sequence length="313" mass="34689">MLGYIRLMVRLMLYRGSGLDISISWNQIKPSLHQSLPSSLLTPAADVSEVPKQIMYKLSCLNRSSKSTPPVNLIIVQEINKIDACQRIPSQKSTQTRAAVKRDEDSAGKRRSQPCHCRQDRARATQRHITLDSGEGVTERCLYWSSALRHQPTTKWSSDFAIKLRFLVLVSHSLVSGVFIAPLWTSGLRVSHGGRDREGHRSGPSLPSNLPSCYIYILARNAIILNLCTDDNQSEDSVSPGEAVTGSSAHLSTIHAPGKQISSKTLPAEKKRPLKHRKMTRGRKKAGEQNLSEEGEEPGSAGVRGREEPLLRR</sequence>